<dbReference type="VEuPathDB" id="TriTrypDB:TcG_04690"/>
<reference evidence="2 3" key="1">
    <citation type="journal article" date="2018" name="Microb. Genom.">
        <title>Expanding an expanded genome: long-read sequencing of Trypanosoma cruzi.</title>
        <authorList>
            <person name="Berna L."/>
            <person name="Rodriguez M."/>
            <person name="Chiribao M.L."/>
            <person name="Parodi-Talice A."/>
            <person name="Pita S."/>
            <person name="Rijo G."/>
            <person name="Alvarez-Valin F."/>
            <person name="Robello C."/>
        </authorList>
    </citation>
    <scope>NUCLEOTIDE SEQUENCE [LARGE SCALE GENOMIC DNA]</scope>
    <source>
        <strain evidence="2 3">TCC</strain>
    </source>
</reference>
<evidence type="ECO:0000313" key="2">
    <source>
        <dbReference type="EMBL" id="PWV22052.1"/>
    </source>
</evidence>
<dbReference type="AlphaFoldDB" id="A0A2V2XN91"/>
<comment type="caution">
    <text evidence="2">The sequence shown here is derived from an EMBL/GenBank/DDBJ whole genome shotgun (WGS) entry which is preliminary data.</text>
</comment>
<evidence type="ECO:0000256" key="1">
    <source>
        <dbReference type="SAM" id="MobiDB-lite"/>
    </source>
</evidence>
<dbReference type="VEuPathDB" id="TriTrypDB:C3747_1g186"/>
<sequence>MVFVLLRCLFTFIVFHTGVGYAVLLALRLPLAVLEEKEHAKKQNDNLNIPLDSLKIWIMITFLSSLSYMGAEKLPFFLEARAIFTWLLLLLPSSSHSKVYDGAFEPFFERARKSITGIVSTRMLARSVGLLFLRVCIGTGLFIANKIIFHRLLEEDEILKVVRGLLYAAQALEGTEVTRPKTSRSLLPPPPNSMGTELL</sequence>
<feature type="region of interest" description="Disordered" evidence="1">
    <location>
        <begin position="179"/>
        <end position="199"/>
    </location>
</feature>
<dbReference type="Proteomes" id="UP000246078">
    <property type="component" value="Unassembled WGS sequence"/>
</dbReference>
<evidence type="ECO:0000313" key="3">
    <source>
        <dbReference type="Proteomes" id="UP000246078"/>
    </source>
</evidence>
<dbReference type="VEuPathDB" id="TriTrypDB:TcBrA4_0061130"/>
<proteinExistence type="predicted"/>
<organism evidence="2 3">
    <name type="scientific">Trypanosoma cruzi</name>
    <dbReference type="NCBI Taxonomy" id="5693"/>
    <lineage>
        <taxon>Eukaryota</taxon>
        <taxon>Discoba</taxon>
        <taxon>Euglenozoa</taxon>
        <taxon>Kinetoplastea</taxon>
        <taxon>Metakinetoplastina</taxon>
        <taxon>Trypanosomatida</taxon>
        <taxon>Trypanosomatidae</taxon>
        <taxon>Trypanosoma</taxon>
        <taxon>Schizotrypanum</taxon>
    </lineage>
</organism>
<gene>
    <name evidence="2" type="ORF">C3747_1g186</name>
</gene>
<dbReference type="EMBL" id="PRFC01000001">
    <property type="protein sequence ID" value="PWV22052.1"/>
    <property type="molecule type" value="Genomic_DNA"/>
</dbReference>
<protein>
    <submittedName>
        <fullName evidence="2">Uncharacterized protein</fullName>
    </submittedName>
</protein>
<dbReference type="VEuPathDB" id="TriTrypDB:TcYC6_0070380"/>
<accession>A0A2V2XN91</accession>
<name>A0A2V2XN91_TRYCR</name>